<proteinExistence type="inferred from homology"/>
<keyword evidence="7" id="KW-1185">Reference proteome</keyword>
<evidence type="ECO:0000313" key="7">
    <source>
        <dbReference type="Proteomes" id="UP001432027"/>
    </source>
</evidence>
<dbReference type="Proteomes" id="UP001432027">
    <property type="component" value="Unassembled WGS sequence"/>
</dbReference>
<dbReference type="GO" id="GO:0005783">
    <property type="term" value="C:endoplasmic reticulum"/>
    <property type="evidence" value="ECO:0007669"/>
    <property type="project" value="TreeGrafter"/>
</dbReference>
<dbReference type="GO" id="GO:0016020">
    <property type="term" value="C:membrane"/>
    <property type="evidence" value="ECO:0007669"/>
    <property type="project" value="UniProtKB-SubCell"/>
</dbReference>
<keyword evidence="3" id="KW-0812">Transmembrane</keyword>
<dbReference type="PANTHER" id="PTHR31322">
    <property type="entry name" value="E3 UBIQUITIN-PROTEIN LIGASE TM129"/>
    <property type="match status" value="1"/>
</dbReference>
<name>A0AAV5SWW6_9BILA</name>
<dbReference type="InterPro" id="IPR018801">
    <property type="entry name" value="TM129"/>
</dbReference>
<accession>A0AAV5SWW6</accession>
<evidence type="ECO:0000313" key="6">
    <source>
        <dbReference type="EMBL" id="GMS87691.1"/>
    </source>
</evidence>
<comment type="caution">
    <text evidence="6">The sequence shown here is derived from an EMBL/GenBank/DDBJ whole genome shotgun (WGS) entry which is preliminary data.</text>
</comment>
<evidence type="ECO:0000256" key="2">
    <source>
        <dbReference type="ARBA" id="ARBA00007332"/>
    </source>
</evidence>
<dbReference type="PANTHER" id="PTHR31322:SF2">
    <property type="entry name" value="E3 UBIQUITIN-PROTEIN LIGASE TM129"/>
    <property type="match status" value="1"/>
</dbReference>
<dbReference type="GO" id="GO:0016567">
    <property type="term" value="P:protein ubiquitination"/>
    <property type="evidence" value="ECO:0007669"/>
    <property type="project" value="InterPro"/>
</dbReference>
<evidence type="ECO:0000256" key="1">
    <source>
        <dbReference type="ARBA" id="ARBA00004141"/>
    </source>
</evidence>
<keyword evidence="5" id="KW-0472">Membrane</keyword>
<gene>
    <name evidence="6" type="ORF">PENTCL1PPCAC_9866</name>
</gene>
<protein>
    <submittedName>
        <fullName evidence="6">Uncharacterized protein</fullName>
    </submittedName>
</protein>
<sequence>NGLAPAVPFYLSIILCIRHYRIRRDNRVFVRGFSEEDLNLLNRIILKSCFIISGSYSAAFYLTDRFFINERRFGYSVERMADLLFTVVDATISSERTEWLTIVAAHRTDNRRSYKFRIRPFLLSKLREITAVEEKCKSIFDQFAERFINYINDNPKSLMRHTTAFDPCFACDTNQPDVVFKKNCIGDSCTDCACRPTW</sequence>
<evidence type="ECO:0000256" key="3">
    <source>
        <dbReference type="ARBA" id="ARBA00022692"/>
    </source>
</evidence>
<organism evidence="6 7">
    <name type="scientific">Pristionchus entomophagus</name>
    <dbReference type="NCBI Taxonomy" id="358040"/>
    <lineage>
        <taxon>Eukaryota</taxon>
        <taxon>Metazoa</taxon>
        <taxon>Ecdysozoa</taxon>
        <taxon>Nematoda</taxon>
        <taxon>Chromadorea</taxon>
        <taxon>Rhabditida</taxon>
        <taxon>Rhabditina</taxon>
        <taxon>Diplogasteromorpha</taxon>
        <taxon>Diplogasteroidea</taxon>
        <taxon>Neodiplogasteridae</taxon>
        <taxon>Pristionchus</taxon>
    </lineage>
</organism>
<comment type="subcellular location">
    <subcellularLocation>
        <location evidence="1">Membrane</location>
        <topology evidence="1">Multi-pass membrane protein</topology>
    </subcellularLocation>
</comment>
<dbReference type="GO" id="GO:0061630">
    <property type="term" value="F:ubiquitin protein ligase activity"/>
    <property type="evidence" value="ECO:0007669"/>
    <property type="project" value="InterPro"/>
</dbReference>
<comment type="similarity">
    <text evidence="2">Belongs to the TMEM129 family.</text>
</comment>
<reference evidence="6" key="1">
    <citation type="submission" date="2023-10" db="EMBL/GenBank/DDBJ databases">
        <title>Genome assembly of Pristionchus species.</title>
        <authorList>
            <person name="Yoshida K."/>
            <person name="Sommer R.J."/>
        </authorList>
    </citation>
    <scope>NUCLEOTIDE SEQUENCE</scope>
    <source>
        <strain evidence="6">RS0144</strain>
    </source>
</reference>
<evidence type="ECO:0000256" key="4">
    <source>
        <dbReference type="ARBA" id="ARBA00022989"/>
    </source>
</evidence>
<evidence type="ECO:0000256" key="5">
    <source>
        <dbReference type="ARBA" id="ARBA00023136"/>
    </source>
</evidence>
<dbReference type="AlphaFoldDB" id="A0AAV5SWW6"/>
<dbReference type="Pfam" id="PF10272">
    <property type="entry name" value="Tmpp129"/>
    <property type="match status" value="1"/>
</dbReference>
<dbReference type="EMBL" id="BTSX01000003">
    <property type="protein sequence ID" value="GMS87691.1"/>
    <property type="molecule type" value="Genomic_DNA"/>
</dbReference>
<feature type="non-terminal residue" evidence="6">
    <location>
        <position position="1"/>
    </location>
</feature>
<feature type="non-terminal residue" evidence="6">
    <location>
        <position position="198"/>
    </location>
</feature>
<keyword evidence="4" id="KW-1133">Transmembrane helix</keyword>